<feature type="transmembrane region" description="Helical" evidence="7">
    <location>
        <begin position="123"/>
        <end position="142"/>
    </location>
</feature>
<name>A0A8J3KYI6_9ACTN</name>
<evidence type="ECO:0000313" key="10">
    <source>
        <dbReference type="Proteomes" id="UP000630887"/>
    </source>
</evidence>
<feature type="transmembrane region" description="Helical" evidence="7">
    <location>
        <begin position="395"/>
        <end position="416"/>
    </location>
</feature>
<evidence type="ECO:0000256" key="5">
    <source>
        <dbReference type="ARBA" id="ARBA00022989"/>
    </source>
</evidence>
<dbReference type="InterPro" id="IPR024962">
    <property type="entry name" value="YukD-like"/>
</dbReference>
<keyword evidence="10" id="KW-1185">Reference proteome</keyword>
<dbReference type="GO" id="GO:0005886">
    <property type="term" value="C:plasma membrane"/>
    <property type="evidence" value="ECO:0007669"/>
    <property type="project" value="UniProtKB-SubCell"/>
</dbReference>
<evidence type="ECO:0000256" key="7">
    <source>
        <dbReference type="SAM" id="Phobius"/>
    </source>
</evidence>
<dbReference type="NCBIfam" id="TIGR03920">
    <property type="entry name" value="T7SS_EccD"/>
    <property type="match status" value="1"/>
</dbReference>
<keyword evidence="6 7" id="KW-0472">Membrane</keyword>
<gene>
    <name evidence="9" type="ORF">Cco03nite_59450</name>
</gene>
<dbReference type="InterPro" id="IPR044049">
    <property type="entry name" value="EccD_transm"/>
</dbReference>
<dbReference type="Pfam" id="PF19053">
    <property type="entry name" value="EccD"/>
    <property type="match status" value="1"/>
</dbReference>
<dbReference type="AlphaFoldDB" id="A0A8J3KYI6"/>
<comment type="subcellular location">
    <subcellularLocation>
        <location evidence="1">Cell membrane</location>
        <topology evidence="1">Multi-pass membrane protein</topology>
    </subcellularLocation>
</comment>
<feature type="transmembrane region" description="Helical" evidence="7">
    <location>
        <begin position="206"/>
        <end position="228"/>
    </location>
</feature>
<sequence>MNLSTSADRCRLTVVGPHGSVDLAVPATMSLADVTPAIVELLGEETTREVAGRGVVLQRLGGRPLDDELTAATLGLRDGDVVYLSVRDNPMPAFAHDDLVEGVAAGVRTRPGRWTPERARATLRAAAGAALAVGLAGPLSAVAGTGHAVVAGAVAAVLALAAGLAARALGDRAAALVLGAAAVLYAAAAGYLLPALVGTAAGQPPVLAAGLAAATALAAVATVAVAIAVGGLRPVVFVVVAAGVAVTLGSLLTASGLLDAVPAAGVVTVLALLFSPQLPSLAFRLAGFRLPDLPATPEDITRDVEPVPDAPLQERAVVVDRYLTAGHVAVAIVAAAGLWFLSGGGGWAAPVLAGVMTALLLLRTRLITGLWSRWVLTAAAGFGLLMLALRTTGPGFGMLGLPLTALALGVGLLAAVRMPENRRPRPYWGRAAEITETTLALAMIPLLLAVLGVYEYARGLAG</sequence>
<keyword evidence="4 7" id="KW-0812">Transmembrane</keyword>
<feature type="transmembrane region" description="Helical" evidence="7">
    <location>
        <begin position="235"/>
        <end position="254"/>
    </location>
</feature>
<dbReference type="Pfam" id="PF08817">
    <property type="entry name" value="YukD"/>
    <property type="match status" value="1"/>
</dbReference>
<evidence type="ECO:0000256" key="4">
    <source>
        <dbReference type="ARBA" id="ARBA00022692"/>
    </source>
</evidence>
<dbReference type="Gene3D" id="3.10.20.90">
    <property type="entry name" value="Phosphatidylinositol 3-kinase Catalytic Subunit, Chain A, domain 1"/>
    <property type="match status" value="1"/>
</dbReference>
<feature type="transmembrane region" description="Helical" evidence="7">
    <location>
        <begin position="347"/>
        <end position="363"/>
    </location>
</feature>
<dbReference type="PIRSF" id="PIRSF017804">
    <property type="entry name" value="Secretion_EccD1"/>
    <property type="match status" value="1"/>
</dbReference>
<feature type="transmembrane region" description="Helical" evidence="7">
    <location>
        <begin position="437"/>
        <end position="457"/>
    </location>
</feature>
<feature type="transmembrane region" description="Helical" evidence="7">
    <location>
        <begin position="370"/>
        <end position="389"/>
    </location>
</feature>
<evidence type="ECO:0000256" key="1">
    <source>
        <dbReference type="ARBA" id="ARBA00004651"/>
    </source>
</evidence>
<feature type="domain" description="EccD-like transmembrane" evidence="8">
    <location>
        <begin position="119"/>
        <end position="460"/>
    </location>
</feature>
<evidence type="ECO:0000313" key="9">
    <source>
        <dbReference type="EMBL" id="GIG09245.1"/>
    </source>
</evidence>
<protein>
    <recommendedName>
        <fullName evidence="8">EccD-like transmembrane domain-containing protein</fullName>
    </recommendedName>
</protein>
<comment type="similarity">
    <text evidence="2">Belongs to the EccD/Snm4 family.</text>
</comment>
<reference evidence="9 10" key="1">
    <citation type="submission" date="2021-01" db="EMBL/GenBank/DDBJ databases">
        <title>Whole genome shotgun sequence of Catellatospora coxensis NBRC 107359.</title>
        <authorList>
            <person name="Komaki H."/>
            <person name="Tamura T."/>
        </authorList>
    </citation>
    <scope>NUCLEOTIDE SEQUENCE [LARGE SCALE GENOMIC DNA]</scope>
    <source>
        <strain evidence="9 10">NBRC 107359</strain>
    </source>
</reference>
<feature type="transmembrane region" description="Helical" evidence="7">
    <location>
        <begin position="260"/>
        <end position="283"/>
    </location>
</feature>
<evidence type="ECO:0000256" key="6">
    <source>
        <dbReference type="ARBA" id="ARBA00023136"/>
    </source>
</evidence>
<keyword evidence="5 7" id="KW-1133">Transmembrane helix</keyword>
<dbReference type="Proteomes" id="UP000630887">
    <property type="component" value="Unassembled WGS sequence"/>
</dbReference>
<evidence type="ECO:0000256" key="2">
    <source>
        <dbReference type="ARBA" id="ARBA00006162"/>
    </source>
</evidence>
<dbReference type="InterPro" id="IPR006707">
    <property type="entry name" value="T7SS_EccD"/>
</dbReference>
<accession>A0A8J3KYI6</accession>
<dbReference type="CDD" id="cd17039">
    <property type="entry name" value="Ubl_ubiquitin_like"/>
    <property type="match status" value="1"/>
</dbReference>
<dbReference type="EMBL" id="BONI01000061">
    <property type="protein sequence ID" value="GIG09245.1"/>
    <property type="molecule type" value="Genomic_DNA"/>
</dbReference>
<comment type="caution">
    <text evidence="9">The sequence shown here is derived from an EMBL/GenBank/DDBJ whole genome shotgun (WGS) entry which is preliminary data.</text>
</comment>
<evidence type="ECO:0000256" key="3">
    <source>
        <dbReference type="ARBA" id="ARBA00022475"/>
    </source>
</evidence>
<organism evidence="9 10">
    <name type="scientific">Catellatospora coxensis</name>
    <dbReference type="NCBI Taxonomy" id="310354"/>
    <lineage>
        <taxon>Bacteria</taxon>
        <taxon>Bacillati</taxon>
        <taxon>Actinomycetota</taxon>
        <taxon>Actinomycetes</taxon>
        <taxon>Micromonosporales</taxon>
        <taxon>Micromonosporaceae</taxon>
        <taxon>Catellatospora</taxon>
    </lineage>
</organism>
<dbReference type="RefSeq" id="WP_203696004.1">
    <property type="nucleotide sequence ID" value="NZ_BONI01000061.1"/>
</dbReference>
<feature type="transmembrane region" description="Helical" evidence="7">
    <location>
        <begin position="322"/>
        <end position="341"/>
    </location>
</feature>
<keyword evidence="3" id="KW-1003">Cell membrane</keyword>
<feature type="transmembrane region" description="Helical" evidence="7">
    <location>
        <begin position="173"/>
        <end position="194"/>
    </location>
</feature>
<feature type="transmembrane region" description="Helical" evidence="7">
    <location>
        <begin position="148"/>
        <end position="166"/>
    </location>
</feature>
<proteinExistence type="inferred from homology"/>
<evidence type="ECO:0000259" key="8">
    <source>
        <dbReference type="Pfam" id="PF19053"/>
    </source>
</evidence>